<feature type="transmembrane region" description="Helical" evidence="1">
    <location>
        <begin position="91"/>
        <end position="109"/>
    </location>
</feature>
<feature type="transmembrane region" description="Helical" evidence="1">
    <location>
        <begin position="21"/>
        <end position="38"/>
    </location>
</feature>
<sequence length="534" mass="58959">MNDTLSRTSPTVMDKIRQHSLPLMGILVGLAAMIHYFAMRGSLWEDELIALTHTFQPLPSFFIEILRNDIHPFFYFLVLKGWMLLSPGSSWWALANSFAVTLLSAVVVYRVGRAISGTSAALWATAIFLLLPTTVWGAANLRMYGLMPAMLVGFWYLNVRFLQQPSRWGGVALVLLGICTAYVHAIAFIFVFFIFLAVAIEQFKVAPRKTFRNWFLLQVVAGITILPLLGTALMRGTEPLPASSWDSIVMILGQTVAGNGGGPYRTILMWAGFVVFLSLLYFALQSKRWRVPVLVIPVGVLLAVYVIGFLGKPIFKSPPFSAALLPFLALGAGAGIAHIMTLPRRLPAAFAATFIVALAAVTIPWSDKLLSFGSYEAAAAEVKKHAVAGDVVIIPHLSVYWGVLFFAEGANWGLPLEVRPPDNQQWRKVTDKLGPELANTLSLLPKTQFVEFNGIKYCVGTDVAACASGARRAWVVDRRSYNNGVEFGQRMAPQKPVYIHELVVTQLLSSEQGQKRFDNPFLSDREIEGQETSY</sequence>
<dbReference type="EMBL" id="JACHBX010000002">
    <property type="protein sequence ID" value="MBB6134365.1"/>
    <property type="molecule type" value="Genomic_DNA"/>
</dbReference>
<dbReference type="RefSeq" id="WP_183554841.1">
    <property type="nucleotide sequence ID" value="NZ_JACHBX010000002.1"/>
</dbReference>
<keyword evidence="1" id="KW-0812">Transmembrane</keyword>
<keyword evidence="1" id="KW-1133">Transmembrane helix</keyword>
<organism evidence="2 3">
    <name type="scientific">Massilia aurea</name>
    <dbReference type="NCBI Taxonomy" id="373040"/>
    <lineage>
        <taxon>Bacteria</taxon>
        <taxon>Pseudomonadati</taxon>
        <taxon>Pseudomonadota</taxon>
        <taxon>Betaproteobacteria</taxon>
        <taxon>Burkholderiales</taxon>
        <taxon>Oxalobacteraceae</taxon>
        <taxon>Telluria group</taxon>
        <taxon>Massilia</taxon>
    </lineage>
</organism>
<reference evidence="2 3" key="1">
    <citation type="submission" date="2020-08" db="EMBL/GenBank/DDBJ databases">
        <title>The Agave Microbiome: Exploring the role of microbial communities in plant adaptations to desert environments.</title>
        <authorList>
            <person name="Partida-Martinez L.P."/>
        </authorList>
    </citation>
    <scope>NUCLEOTIDE SEQUENCE [LARGE SCALE GENOMIC DNA]</scope>
    <source>
        <strain evidence="2 3">AT3.2</strain>
    </source>
</reference>
<evidence type="ECO:0008006" key="4">
    <source>
        <dbReference type="Google" id="ProtNLM"/>
    </source>
</evidence>
<gene>
    <name evidence="2" type="ORF">HD842_002507</name>
</gene>
<feature type="transmembrane region" description="Helical" evidence="1">
    <location>
        <begin position="291"/>
        <end position="311"/>
    </location>
</feature>
<evidence type="ECO:0000313" key="3">
    <source>
        <dbReference type="Proteomes" id="UP000540787"/>
    </source>
</evidence>
<feature type="transmembrane region" description="Helical" evidence="1">
    <location>
        <begin position="211"/>
        <end position="234"/>
    </location>
</feature>
<feature type="transmembrane region" description="Helical" evidence="1">
    <location>
        <begin position="267"/>
        <end position="284"/>
    </location>
</feature>
<feature type="transmembrane region" description="Helical" evidence="1">
    <location>
        <begin position="121"/>
        <end position="139"/>
    </location>
</feature>
<dbReference type="Proteomes" id="UP000540787">
    <property type="component" value="Unassembled WGS sequence"/>
</dbReference>
<protein>
    <recommendedName>
        <fullName evidence="4">Glycosyltransferase RgtA/B/C/D-like domain-containing protein</fullName>
    </recommendedName>
</protein>
<name>A0A7X0CEL5_9BURK</name>
<keyword evidence="1" id="KW-0472">Membrane</keyword>
<feature type="transmembrane region" description="Helical" evidence="1">
    <location>
        <begin position="348"/>
        <end position="366"/>
    </location>
</feature>
<accession>A0A7X0CEL5</accession>
<proteinExistence type="predicted"/>
<comment type="caution">
    <text evidence="2">The sequence shown here is derived from an EMBL/GenBank/DDBJ whole genome shotgun (WGS) entry which is preliminary data.</text>
</comment>
<evidence type="ECO:0000256" key="1">
    <source>
        <dbReference type="SAM" id="Phobius"/>
    </source>
</evidence>
<feature type="transmembrane region" description="Helical" evidence="1">
    <location>
        <begin position="171"/>
        <end position="199"/>
    </location>
</feature>
<feature type="transmembrane region" description="Helical" evidence="1">
    <location>
        <begin position="323"/>
        <end position="341"/>
    </location>
</feature>
<keyword evidence="3" id="KW-1185">Reference proteome</keyword>
<evidence type="ECO:0000313" key="2">
    <source>
        <dbReference type="EMBL" id="MBB6134365.1"/>
    </source>
</evidence>
<dbReference type="AlphaFoldDB" id="A0A7X0CEL5"/>